<gene>
    <name evidence="1" type="ORF">P9B03_18765</name>
</gene>
<dbReference type="RefSeq" id="WP_326125049.1">
    <property type="nucleotide sequence ID" value="NZ_JARSFG010000033.1"/>
</dbReference>
<evidence type="ECO:0000313" key="2">
    <source>
        <dbReference type="Proteomes" id="UP001344888"/>
    </source>
</evidence>
<dbReference type="AlphaFoldDB" id="A0AAW9NY30"/>
<organism evidence="1 2">
    <name type="scientific">Metasolibacillus meyeri</name>
    <dbReference type="NCBI Taxonomy" id="1071052"/>
    <lineage>
        <taxon>Bacteria</taxon>
        <taxon>Bacillati</taxon>
        <taxon>Bacillota</taxon>
        <taxon>Bacilli</taxon>
        <taxon>Bacillales</taxon>
        <taxon>Caryophanaceae</taxon>
        <taxon>Metasolibacillus</taxon>
    </lineage>
</organism>
<dbReference type="EMBL" id="JARSFG010000033">
    <property type="protein sequence ID" value="MEC1180511.1"/>
    <property type="molecule type" value="Genomic_DNA"/>
</dbReference>
<dbReference type="Proteomes" id="UP001344888">
    <property type="component" value="Unassembled WGS sequence"/>
</dbReference>
<comment type="caution">
    <text evidence="1">The sequence shown here is derived from an EMBL/GenBank/DDBJ whole genome shotgun (WGS) entry which is preliminary data.</text>
</comment>
<evidence type="ECO:0000313" key="1">
    <source>
        <dbReference type="EMBL" id="MEC1180511.1"/>
    </source>
</evidence>
<sequence>MMHIKMKTKGFRLIIPVPYLLLKIAVAILSSAFISRQINKWIDASAENDKKHFTFPLLEKETLIPLIKDLKNYKGLTLVDIKAQDGTELSIKL</sequence>
<reference evidence="1 2" key="1">
    <citation type="submission" date="2023-03" db="EMBL/GenBank/DDBJ databases">
        <title>Bacillus Genome Sequencing.</title>
        <authorList>
            <person name="Dunlap C."/>
        </authorList>
    </citation>
    <scope>NUCLEOTIDE SEQUENCE [LARGE SCALE GENOMIC DNA]</scope>
    <source>
        <strain evidence="1 2">B-59205</strain>
    </source>
</reference>
<proteinExistence type="predicted"/>
<keyword evidence="2" id="KW-1185">Reference proteome</keyword>
<protein>
    <submittedName>
        <fullName evidence="1">Uncharacterized protein</fullName>
    </submittedName>
</protein>
<accession>A0AAW9NY30</accession>
<name>A0AAW9NY30_9BACL</name>